<evidence type="ECO:0000256" key="1">
    <source>
        <dbReference type="SAM" id="MobiDB-lite"/>
    </source>
</evidence>
<dbReference type="PANTHER" id="PTHR31286:SF180">
    <property type="entry name" value="OS10G0362600 PROTEIN"/>
    <property type="match status" value="1"/>
</dbReference>
<comment type="caution">
    <text evidence="2">The sequence shown here is derived from an EMBL/GenBank/DDBJ whole genome shotgun (WGS) entry which is preliminary data.</text>
</comment>
<feature type="region of interest" description="Disordered" evidence="1">
    <location>
        <begin position="53"/>
        <end position="140"/>
    </location>
</feature>
<feature type="compositionally biased region" description="Polar residues" evidence="1">
    <location>
        <begin position="100"/>
        <end position="109"/>
    </location>
</feature>
<accession>A0ABD3GG40</accession>
<dbReference type="PANTHER" id="PTHR31286">
    <property type="entry name" value="GLYCINE-RICH CELL WALL STRUCTURAL PROTEIN 1.8-LIKE"/>
    <property type="match status" value="1"/>
</dbReference>
<feature type="compositionally biased region" description="Low complexity" evidence="1">
    <location>
        <begin position="21"/>
        <end position="33"/>
    </location>
</feature>
<gene>
    <name evidence="2" type="ORF">R1sor_021108</name>
</gene>
<feature type="compositionally biased region" description="Polar residues" evidence="1">
    <location>
        <begin position="1"/>
        <end position="11"/>
    </location>
</feature>
<keyword evidence="3" id="KW-1185">Reference proteome</keyword>
<organism evidence="2 3">
    <name type="scientific">Riccia sorocarpa</name>
    <dbReference type="NCBI Taxonomy" id="122646"/>
    <lineage>
        <taxon>Eukaryota</taxon>
        <taxon>Viridiplantae</taxon>
        <taxon>Streptophyta</taxon>
        <taxon>Embryophyta</taxon>
        <taxon>Marchantiophyta</taxon>
        <taxon>Marchantiopsida</taxon>
        <taxon>Marchantiidae</taxon>
        <taxon>Marchantiales</taxon>
        <taxon>Ricciaceae</taxon>
        <taxon>Riccia</taxon>
    </lineage>
</organism>
<feature type="compositionally biased region" description="Polar residues" evidence="1">
    <location>
        <begin position="128"/>
        <end position="139"/>
    </location>
</feature>
<name>A0ABD3GG40_9MARC</name>
<dbReference type="AlphaFoldDB" id="A0ABD3GG40"/>
<dbReference type="Proteomes" id="UP001633002">
    <property type="component" value="Unassembled WGS sequence"/>
</dbReference>
<dbReference type="InterPro" id="IPR040256">
    <property type="entry name" value="At4g02000-like"/>
</dbReference>
<sequence>MASAKSQSSMGGKTFQGAKVAAAGAPSHPGAAAQGISQGQVAQLRTVGAPLAPQYDITSPTKNQMDYRAAVSPAKGPGSYSNQQDPSGHQYRGLMVPYNLQINGTSYNDDVNYGDPTEEKETEEEDQQAPSNHEQQTSPLHDILEADEDDPEEDDTEDTRREASYIDRNSAWVDVLDENLQKTRKNPAAKEASANFEIDMGDLLSAVEDIIETTDCEEKIATDALQLDSRLFAEGIKQLQQNSLVIHTVDLRVNMAYFERWAEVTLHQLLGVTIISICQLDPFCFHVVVDSGNAKAHIFANSPLKMGNKMVFPLPWDTRFTTRDLKSRAVPVWLELYNVHPGLMKFGLNMLRKVGPIIYAAKNTETQRINIVRGCILMDLSKPLPDFIPITVPEAPRKIMQQRIRYLQLPDACFMWRQTRTFCTIMSTQRQQGGATAGGSKKRSAKDEPGYQQRR</sequence>
<evidence type="ECO:0000313" key="3">
    <source>
        <dbReference type="Proteomes" id="UP001633002"/>
    </source>
</evidence>
<dbReference type="EMBL" id="JBJQOH010000007">
    <property type="protein sequence ID" value="KAL3678152.1"/>
    <property type="molecule type" value="Genomic_DNA"/>
</dbReference>
<protein>
    <recommendedName>
        <fullName evidence="4">DUF4283 domain-containing protein</fullName>
    </recommendedName>
</protein>
<feature type="region of interest" description="Disordered" evidence="1">
    <location>
        <begin position="428"/>
        <end position="455"/>
    </location>
</feature>
<evidence type="ECO:0008006" key="4">
    <source>
        <dbReference type="Google" id="ProtNLM"/>
    </source>
</evidence>
<evidence type="ECO:0000313" key="2">
    <source>
        <dbReference type="EMBL" id="KAL3678152.1"/>
    </source>
</evidence>
<reference evidence="2 3" key="1">
    <citation type="submission" date="2024-09" db="EMBL/GenBank/DDBJ databases">
        <title>Chromosome-scale assembly of Riccia sorocarpa.</title>
        <authorList>
            <person name="Paukszto L."/>
        </authorList>
    </citation>
    <scope>NUCLEOTIDE SEQUENCE [LARGE SCALE GENOMIC DNA]</scope>
    <source>
        <strain evidence="2">LP-2024</strain>
        <tissue evidence="2">Aerial parts of the thallus</tissue>
    </source>
</reference>
<feature type="region of interest" description="Disordered" evidence="1">
    <location>
        <begin position="1"/>
        <end position="41"/>
    </location>
</feature>
<feature type="compositionally biased region" description="Acidic residues" evidence="1">
    <location>
        <begin position="116"/>
        <end position="127"/>
    </location>
</feature>
<proteinExistence type="predicted"/>